<keyword evidence="3" id="KW-0645">Protease</keyword>
<dbReference type="InterPro" id="IPR033810">
    <property type="entry name" value="Carboxypeptidase_T"/>
</dbReference>
<evidence type="ECO:0000256" key="7">
    <source>
        <dbReference type="PROSITE-ProRule" id="PRU01379"/>
    </source>
</evidence>
<organism evidence="9 10">
    <name type="scientific">candidate division WOR_3 bacterium SM23_42</name>
    <dbReference type="NCBI Taxonomy" id="1703779"/>
    <lineage>
        <taxon>Bacteria</taxon>
        <taxon>Bacteria division WOR-3</taxon>
    </lineage>
</organism>
<dbReference type="Gene3D" id="3.40.630.10">
    <property type="entry name" value="Zn peptidases"/>
    <property type="match status" value="1"/>
</dbReference>
<evidence type="ECO:0000256" key="5">
    <source>
        <dbReference type="ARBA" id="ARBA00022833"/>
    </source>
</evidence>
<evidence type="ECO:0000313" key="9">
    <source>
        <dbReference type="EMBL" id="KPK64330.1"/>
    </source>
</evidence>
<dbReference type="PANTHER" id="PTHR11705">
    <property type="entry name" value="PROTEASE FAMILY M14 CARBOXYPEPTIDASE A,B"/>
    <property type="match status" value="1"/>
</dbReference>
<dbReference type="Proteomes" id="UP000051373">
    <property type="component" value="Unassembled WGS sequence"/>
</dbReference>
<dbReference type="Gene3D" id="2.60.40.4070">
    <property type="match status" value="1"/>
</dbReference>
<dbReference type="InterPro" id="IPR008969">
    <property type="entry name" value="CarboxyPept-like_regulatory"/>
</dbReference>
<name>A0A0S8FW50_UNCW3</name>
<evidence type="ECO:0000256" key="1">
    <source>
        <dbReference type="ARBA" id="ARBA00001947"/>
    </source>
</evidence>
<evidence type="ECO:0000256" key="2">
    <source>
        <dbReference type="ARBA" id="ARBA00005988"/>
    </source>
</evidence>
<dbReference type="PROSITE" id="PS52035">
    <property type="entry name" value="PEPTIDASE_M14"/>
    <property type="match status" value="1"/>
</dbReference>
<comment type="cofactor">
    <cofactor evidence="1">
        <name>Zn(2+)</name>
        <dbReference type="ChEBI" id="CHEBI:29105"/>
    </cofactor>
</comment>
<feature type="active site" description="Proton donor/acceptor" evidence="7">
    <location>
        <position position="350"/>
    </location>
</feature>
<reference evidence="9 10" key="1">
    <citation type="journal article" date="2015" name="Microbiome">
        <title>Genomic resolution of linkages in carbon, nitrogen, and sulfur cycling among widespread estuary sediment bacteria.</title>
        <authorList>
            <person name="Baker B.J."/>
            <person name="Lazar C.S."/>
            <person name="Teske A.P."/>
            <person name="Dick G.J."/>
        </authorList>
    </citation>
    <scope>NUCLEOTIDE SEQUENCE [LARGE SCALE GENOMIC DNA]</scope>
    <source>
        <strain evidence="9">SM23_42</strain>
    </source>
</reference>
<keyword evidence="4" id="KW-0378">Hydrolase</keyword>
<dbReference type="Gene3D" id="2.60.40.1120">
    <property type="entry name" value="Carboxypeptidase-like, regulatory domain"/>
    <property type="match status" value="1"/>
</dbReference>
<protein>
    <recommendedName>
        <fullName evidence="8">Peptidase M14 domain-containing protein</fullName>
    </recommendedName>
</protein>
<comment type="caution">
    <text evidence="9">The sequence shown here is derived from an EMBL/GenBank/DDBJ whole genome shotgun (WGS) entry which is preliminary data.</text>
</comment>
<dbReference type="SUPFAM" id="SSF49464">
    <property type="entry name" value="Carboxypeptidase regulatory domain-like"/>
    <property type="match status" value="1"/>
</dbReference>
<gene>
    <name evidence="9" type="ORF">AMJ83_02610</name>
</gene>
<dbReference type="InterPro" id="IPR000834">
    <property type="entry name" value="Peptidase_M14"/>
</dbReference>
<dbReference type="Pfam" id="PF00246">
    <property type="entry name" value="Peptidase_M14"/>
    <property type="match status" value="1"/>
</dbReference>
<evidence type="ECO:0000256" key="3">
    <source>
        <dbReference type="ARBA" id="ARBA00022670"/>
    </source>
</evidence>
<sequence length="579" mass="65895">MLQKASFTLILMLCIISFSTAREPMLLVRIQLDNPEDITFLENMHLDYASLAVTDHADVVVTQDELAEIQRRGFRTEIIQREDEVFVPDEYHTVDETWNVLDSLHQLYPDITELDTCGYSQRFNMPIARFIISSNVGVREDEPAALINGMHHAREPIGNEICLHTIKWILDNYPDSTSAKKWVDSMELQFVTIVNPEGWQYITDSSLNYPWWRKNLRDNGNNGGPINPDSDGVDLNRNYNWRWTQGGDPDPTSWVYRGPYPHSESEIQALTSLAVQRKFVVGISYHSYGYDVFRPWYYNGQYTPDESTMTEIAHNIAYQIGDYTPGHLGGTNMSSVWLYGELGMYDFLIETAFSFIPPPDTIIIECEKNFNGIAYLLNRTFYSGITGHVYDSTTLEPLVATVEVLGLVGDTITPRTSDSLFGRFYRLLTNGTYTMRFSTAGYITKTITNIPVTSDSLTQLEVLLATDMGIEQGEIAQISASHLGAWPNPFTEHTDIRYQMHVQNVLGDAGYGMGDIMLYMYDAAGRLVRTLRQSPCAPHQIVFSWDGRDDTDRKLPSGIYFYRLGGIDRQVFGKVVMMR</sequence>
<keyword evidence="5" id="KW-0862">Zinc</keyword>
<dbReference type="GO" id="GO:0005615">
    <property type="term" value="C:extracellular space"/>
    <property type="evidence" value="ECO:0007669"/>
    <property type="project" value="TreeGrafter"/>
</dbReference>
<keyword evidence="6" id="KW-0482">Metalloprotease</keyword>
<feature type="domain" description="Peptidase M14" evidence="8">
    <location>
        <begin position="90"/>
        <end position="380"/>
    </location>
</feature>
<proteinExistence type="inferred from homology"/>
<dbReference type="GO" id="GO:0004181">
    <property type="term" value="F:metallocarboxypeptidase activity"/>
    <property type="evidence" value="ECO:0007669"/>
    <property type="project" value="InterPro"/>
</dbReference>
<dbReference type="SMART" id="SM00631">
    <property type="entry name" value="Zn_pept"/>
    <property type="match status" value="1"/>
</dbReference>
<dbReference type="CDD" id="cd03859">
    <property type="entry name" value="M14_CPT"/>
    <property type="match status" value="1"/>
</dbReference>
<dbReference type="GO" id="GO:0008270">
    <property type="term" value="F:zinc ion binding"/>
    <property type="evidence" value="ECO:0007669"/>
    <property type="project" value="InterPro"/>
</dbReference>
<evidence type="ECO:0000256" key="6">
    <source>
        <dbReference type="ARBA" id="ARBA00023049"/>
    </source>
</evidence>
<dbReference type="GO" id="GO:0006508">
    <property type="term" value="P:proteolysis"/>
    <property type="evidence" value="ECO:0007669"/>
    <property type="project" value="UniProtKB-KW"/>
</dbReference>
<evidence type="ECO:0000313" key="10">
    <source>
        <dbReference type="Proteomes" id="UP000051373"/>
    </source>
</evidence>
<evidence type="ECO:0000256" key="4">
    <source>
        <dbReference type="ARBA" id="ARBA00022801"/>
    </source>
</evidence>
<evidence type="ECO:0000259" key="8">
    <source>
        <dbReference type="PROSITE" id="PS52035"/>
    </source>
</evidence>
<dbReference type="EMBL" id="LJUJ01000003">
    <property type="protein sequence ID" value="KPK64330.1"/>
    <property type="molecule type" value="Genomic_DNA"/>
</dbReference>
<accession>A0A0S8FW50</accession>
<dbReference type="SUPFAM" id="SSF53187">
    <property type="entry name" value="Zn-dependent exopeptidases"/>
    <property type="match status" value="1"/>
</dbReference>
<dbReference type="AlphaFoldDB" id="A0A0S8FW50"/>
<comment type="similarity">
    <text evidence="2 7">Belongs to the peptidase M14 family.</text>
</comment>
<dbReference type="PANTHER" id="PTHR11705:SF143">
    <property type="entry name" value="SLL0236 PROTEIN"/>
    <property type="match status" value="1"/>
</dbReference>
<dbReference type="STRING" id="1703779.AMJ83_02610"/>